<reference evidence="1" key="1">
    <citation type="submission" date="2022-02" db="EMBL/GenBank/DDBJ databases">
        <title>Plant Genome Project.</title>
        <authorList>
            <person name="Zhang R.-G."/>
        </authorList>
    </citation>
    <scope>NUCLEOTIDE SEQUENCE</scope>
    <source>
        <strain evidence="1">AT1</strain>
    </source>
</reference>
<gene>
    <name evidence="1" type="ORF">RHMOL_Rhmol01G0009800</name>
</gene>
<comment type="caution">
    <text evidence="1">The sequence shown here is derived from an EMBL/GenBank/DDBJ whole genome shotgun (WGS) entry which is preliminary data.</text>
</comment>
<accession>A0ACC0PX20</accession>
<name>A0ACC0PX20_RHOML</name>
<evidence type="ECO:0000313" key="2">
    <source>
        <dbReference type="Proteomes" id="UP001062846"/>
    </source>
</evidence>
<sequence length="105" mass="11455">MVLGGFLAPFHQEAGERKTVHETIGAASSGFVSNLVIVRALVDAKDFKFIVRVDGRVKYAPRTSSEKSPWVQGICKNVYPPDCYTEMATVLGKPEACKVKVVEAL</sequence>
<dbReference type="EMBL" id="CM046388">
    <property type="protein sequence ID" value="KAI8570131.1"/>
    <property type="molecule type" value="Genomic_DNA"/>
</dbReference>
<organism evidence="1 2">
    <name type="scientific">Rhododendron molle</name>
    <name type="common">Chinese azalea</name>
    <name type="synonym">Azalea mollis</name>
    <dbReference type="NCBI Taxonomy" id="49168"/>
    <lineage>
        <taxon>Eukaryota</taxon>
        <taxon>Viridiplantae</taxon>
        <taxon>Streptophyta</taxon>
        <taxon>Embryophyta</taxon>
        <taxon>Tracheophyta</taxon>
        <taxon>Spermatophyta</taxon>
        <taxon>Magnoliopsida</taxon>
        <taxon>eudicotyledons</taxon>
        <taxon>Gunneridae</taxon>
        <taxon>Pentapetalae</taxon>
        <taxon>asterids</taxon>
        <taxon>Ericales</taxon>
        <taxon>Ericaceae</taxon>
        <taxon>Ericoideae</taxon>
        <taxon>Rhodoreae</taxon>
        <taxon>Rhododendron</taxon>
    </lineage>
</organism>
<proteinExistence type="predicted"/>
<protein>
    <submittedName>
        <fullName evidence="1">Uncharacterized protein</fullName>
    </submittedName>
</protein>
<keyword evidence="2" id="KW-1185">Reference proteome</keyword>
<dbReference type="Proteomes" id="UP001062846">
    <property type="component" value="Chromosome 1"/>
</dbReference>
<evidence type="ECO:0000313" key="1">
    <source>
        <dbReference type="EMBL" id="KAI8570131.1"/>
    </source>
</evidence>